<reference evidence="2" key="1">
    <citation type="submission" date="2021-07" db="EMBL/GenBank/DDBJ databases">
        <title>Elsinoe batatas strain:CRI-CJ2 Genome sequencing and assembly.</title>
        <authorList>
            <person name="Huang L."/>
        </authorList>
    </citation>
    <scope>NUCLEOTIDE SEQUENCE</scope>
    <source>
        <strain evidence="2">CRI-CJ2</strain>
    </source>
</reference>
<sequence>MKFTTPLLVAAALLASSAQACIRLHVNTGYVPLLTTDSGMTVQIWDNGDYYDTHWQFSFSNGHYVELWDNGKQGFVSLPGGYRANLNLRQKQCEINCYEFNDTGCKMRGSAYESALDDGFGNCNEYGHQLCNYSDCNGWHEKGWSEGDDGICKPSF</sequence>
<organism evidence="2 3">
    <name type="scientific">Elsinoe batatas</name>
    <dbReference type="NCBI Taxonomy" id="2601811"/>
    <lineage>
        <taxon>Eukaryota</taxon>
        <taxon>Fungi</taxon>
        <taxon>Dikarya</taxon>
        <taxon>Ascomycota</taxon>
        <taxon>Pezizomycotina</taxon>
        <taxon>Dothideomycetes</taxon>
        <taxon>Dothideomycetidae</taxon>
        <taxon>Myriangiales</taxon>
        <taxon>Elsinoaceae</taxon>
        <taxon>Elsinoe</taxon>
    </lineage>
</organism>
<evidence type="ECO:0000313" key="2">
    <source>
        <dbReference type="EMBL" id="KAG8628749.1"/>
    </source>
</evidence>
<evidence type="ECO:0000256" key="1">
    <source>
        <dbReference type="SAM" id="SignalP"/>
    </source>
</evidence>
<feature type="signal peptide" evidence="1">
    <location>
        <begin position="1"/>
        <end position="20"/>
    </location>
</feature>
<gene>
    <name evidence="2" type="ORF">KVT40_002614</name>
</gene>
<protein>
    <submittedName>
        <fullName evidence="2">Uncharacterized protein</fullName>
    </submittedName>
</protein>
<dbReference type="EMBL" id="JAESVG020000003">
    <property type="protein sequence ID" value="KAG8628749.1"/>
    <property type="molecule type" value="Genomic_DNA"/>
</dbReference>
<dbReference type="AlphaFoldDB" id="A0A8K0L5B0"/>
<dbReference type="PROSITE" id="PS51257">
    <property type="entry name" value="PROKAR_LIPOPROTEIN"/>
    <property type="match status" value="1"/>
</dbReference>
<name>A0A8K0L5B0_9PEZI</name>
<accession>A0A8K0L5B0</accession>
<feature type="chain" id="PRO_5035445758" evidence="1">
    <location>
        <begin position="21"/>
        <end position="156"/>
    </location>
</feature>
<keyword evidence="3" id="KW-1185">Reference proteome</keyword>
<keyword evidence="1" id="KW-0732">Signal</keyword>
<dbReference type="OrthoDB" id="4248483at2759"/>
<evidence type="ECO:0000313" key="3">
    <source>
        <dbReference type="Proteomes" id="UP000809789"/>
    </source>
</evidence>
<dbReference type="Proteomes" id="UP000809789">
    <property type="component" value="Unassembled WGS sequence"/>
</dbReference>
<comment type="caution">
    <text evidence="2">The sequence shown here is derived from an EMBL/GenBank/DDBJ whole genome shotgun (WGS) entry which is preliminary data.</text>
</comment>
<proteinExistence type="predicted"/>